<accession>A0ABV9GR43</accession>
<dbReference type="InterPro" id="IPR002744">
    <property type="entry name" value="MIP18-like"/>
</dbReference>
<dbReference type="InterPro" id="IPR056572">
    <property type="entry name" value="Zn_ribbon_PaaD"/>
</dbReference>
<feature type="domain" description="MIP18 family-like" evidence="1">
    <location>
        <begin position="2"/>
        <end position="74"/>
    </location>
</feature>
<dbReference type="InterPro" id="IPR052339">
    <property type="entry name" value="Fe-S_Maturation_MIP18"/>
</dbReference>
<organism evidence="3 4">
    <name type="scientific">Camelliibacillus cellulosilyticus</name>
    <dbReference type="NCBI Taxonomy" id="2174486"/>
    <lineage>
        <taxon>Bacteria</taxon>
        <taxon>Bacillati</taxon>
        <taxon>Bacillota</taxon>
        <taxon>Bacilli</taxon>
        <taxon>Bacillales</taxon>
        <taxon>Sporolactobacillaceae</taxon>
        <taxon>Camelliibacillus</taxon>
    </lineage>
</organism>
<name>A0ABV9GR43_9BACL</name>
<dbReference type="Pfam" id="PF01883">
    <property type="entry name" value="FeS_assembly_P"/>
    <property type="match status" value="1"/>
</dbReference>
<sequence>MRERVLAVLQTVKDPELPTISIVDLGMLDQLEVAGDKVSVKLLPTFSGCPALDLIEKEVKEALLAIEGVTSVQVIFSFDPPWTTDRISREGREQLKVYGISPPPPHHKEGDPWEIACPYCGSTVVTMENIFGPTACRSILYCRSCRNPFEAMKPVANLNALKNEEEQHG</sequence>
<dbReference type="NCBIfam" id="TIGR02159">
    <property type="entry name" value="PA_CoA_Oxy4"/>
    <property type="match status" value="1"/>
</dbReference>
<dbReference type="RefSeq" id="WP_376846218.1">
    <property type="nucleotide sequence ID" value="NZ_JBHSFW010000005.1"/>
</dbReference>
<dbReference type="Pfam" id="PF23451">
    <property type="entry name" value="Zn_ribbon_PaaD"/>
    <property type="match status" value="1"/>
</dbReference>
<dbReference type="PANTHER" id="PTHR42831">
    <property type="entry name" value="FE-S PROTEIN MATURATION AUXILIARY FACTOR YITW"/>
    <property type="match status" value="1"/>
</dbReference>
<reference evidence="4" key="1">
    <citation type="journal article" date="2019" name="Int. J. Syst. Evol. Microbiol.">
        <title>The Global Catalogue of Microorganisms (GCM) 10K type strain sequencing project: providing services to taxonomists for standard genome sequencing and annotation.</title>
        <authorList>
            <consortium name="The Broad Institute Genomics Platform"/>
            <consortium name="The Broad Institute Genome Sequencing Center for Infectious Disease"/>
            <person name="Wu L."/>
            <person name="Ma J."/>
        </authorList>
    </citation>
    <scope>NUCLEOTIDE SEQUENCE [LARGE SCALE GENOMIC DNA]</scope>
    <source>
        <strain evidence="4">CGMCC 1.16306</strain>
    </source>
</reference>
<dbReference type="PANTHER" id="PTHR42831:SF3">
    <property type="entry name" value="1,2-PHENYLACETYL-COA EPOXIDASE, SUBUNIT D-RELATED"/>
    <property type="match status" value="1"/>
</dbReference>
<evidence type="ECO:0000313" key="4">
    <source>
        <dbReference type="Proteomes" id="UP001596022"/>
    </source>
</evidence>
<proteinExistence type="predicted"/>
<keyword evidence="4" id="KW-1185">Reference proteome</keyword>
<dbReference type="EMBL" id="JBHSFW010000005">
    <property type="protein sequence ID" value="MFC4619120.1"/>
    <property type="molecule type" value="Genomic_DNA"/>
</dbReference>
<dbReference type="SUPFAM" id="SSF117916">
    <property type="entry name" value="Fe-S cluster assembly (FSCA) domain-like"/>
    <property type="match status" value="1"/>
</dbReference>
<dbReference type="InterPro" id="IPR034904">
    <property type="entry name" value="FSCA_dom_sf"/>
</dbReference>
<evidence type="ECO:0000259" key="2">
    <source>
        <dbReference type="Pfam" id="PF23451"/>
    </source>
</evidence>
<dbReference type="Gene3D" id="3.30.300.130">
    <property type="entry name" value="Fe-S cluster assembly (FSCA)"/>
    <property type="match status" value="1"/>
</dbReference>
<feature type="domain" description="PaaD zinc beta ribbon" evidence="2">
    <location>
        <begin position="102"/>
        <end position="153"/>
    </location>
</feature>
<evidence type="ECO:0000313" key="3">
    <source>
        <dbReference type="EMBL" id="MFC4619120.1"/>
    </source>
</evidence>
<protein>
    <submittedName>
        <fullName evidence="3">1,2-phenylacetyl-CoA epoxidase subunit PaaD</fullName>
    </submittedName>
</protein>
<dbReference type="Proteomes" id="UP001596022">
    <property type="component" value="Unassembled WGS sequence"/>
</dbReference>
<dbReference type="InterPro" id="IPR011883">
    <property type="entry name" value="PaaD-like"/>
</dbReference>
<evidence type="ECO:0000259" key="1">
    <source>
        <dbReference type="Pfam" id="PF01883"/>
    </source>
</evidence>
<gene>
    <name evidence="3" type="primary">paaD</name>
    <name evidence="3" type="ORF">ACFO4N_10380</name>
</gene>
<comment type="caution">
    <text evidence="3">The sequence shown here is derived from an EMBL/GenBank/DDBJ whole genome shotgun (WGS) entry which is preliminary data.</text>
</comment>